<gene>
    <name evidence="1" type="ORF">PN36_27005</name>
</gene>
<organism evidence="1 2">
    <name type="scientific">Candidatus Thiomargarita nelsonii</name>
    <dbReference type="NCBI Taxonomy" id="1003181"/>
    <lineage>
        <taxon>Bacteria</taxon>
        <taxon>Pseudomonadati</taxon>
        <taxon>Pseudomonadota</taxon>
        <taxon>Gammaproteobacteria</taxon>
        <taxon>Thiotrichales</taxon>
        <taxon>Thiotrichaceae</taxon>
        <taxon>Thiomargarita</taxon>
    </lineage>
</organism>
<dbReference type="EMBL" id="JSZA02000163">
    <property type="protein sequence ID" value="KHD04893.1"/>
    <property type="molecule type" value="Genomic_DNA"/>
</dbReference>
<protein>
    <submittedName>
        <fullName evidence="1">Uncharacterized protein</fullName>
    </submittedName>
</protein>
<sequence length="137" mass="15637">MYLSNNERDRKKPPFIIGEQFQKALKQLGFIEEIDLDDISIEISGSTQGEGHLQRIFITDLETISSIKEIWKINLEQDIEGISTKSKTTEVALLMLQAYQSSYQLNVVLIELKTSLQAKKLDKGKCKKSTLCEIEDK</sequence>
<comment type="caution">
    <text evidence="1">The sequence shown here is derived from an EMBL/GenBank/DDBJ whole genome shotgun (WGS) entry which is preliminary data.</text>
</comment>
<dbReference type="AlphaFoldDB" id="A0A0A6P2B8"/>
<name>A0A0A6P2B8_9GAMM</name>
<accession>A0A0A6P2B8</accession>
<proteinExistence type="predicted"/>
<evidence type="ECO:0000313" key="2">
    <source>
        <dbReference type="Proteomes" id="UP000030428"/>
    </source>
</evidence>
<keyword evidence="2" id="KW-1185">Reference proteome</keyword>
<evidence type="ECO:0000313" key="1">
    <source>
        <dbReference type="EMBL" id="KHD04893.1"/>
    </source>
</evidence>
<reference evidence="1 2" key="1">
    <citation type="journal article" date="2016" name="Front. Microbiol.">
        <title>Single-Cell (Meta-)Genomics of a Dimorphic Candidatus Thiomargarita nelsonii Reveals Genomic Plasticity.</title>
        <authorList>
            <person name="Flood B.E."/>
            <person name="Fliss P."/>
            <person name="Jones D.S."/>
            <person name="Dick G.J."/>
            <person name="Jain S."/>
            <person name="Kaster A.K."/>
            <person name="Winkel M."/>
            <person name="Mussmann M."/>
            <person name="Bailey J."/>
        </authorList>
    </citation>
    <scope>NUCLEOTIDE SEQUENCE [LARGE SCALE GENOMIC DNA]</scope>
    <source>
        <strain evidence="1">Hydrate Ridge</strain>
    </source>
</reference>
<dbReference type="Proteomes" id="UP000030428">
    <property type="component" value="Unassembled WGS sequence"/>
</dbReference>